<dbReference type="SMART" id="SM00220">
    <property type="entry name" value="S_TKc"/>
    <property type="match status" value="1"/>
</dbReference>
<keyword evidence="4 5" id="KW-0067">ATP-binding</keyword>
<feature type="domain" description="Protein kinase" evidence="8">
    <location>
        <begin position="42"/>
        <end position="354"/>
    </location>
</feature>
<dbReference type="KEGG" id="puo:RZN69_11985"/>
<reference evidence="9 10" key="1">
    <citation type="submission" date="2023-10" db="EMBL/GenBank/DDBJ databases">
        <title>Rubellicoccus peritrichatus gen. nov., sp. nov., isolated from an algae of coral reef tank.</title>
        <authorList>
            <person name="Luo J."/>
        </authorList>
    </citation>
    <scope>NUCLEOTIDE SEQUENCE [LARGE SCALE GENOMIC DNA]</scope>
    <source>
        <strain evidence="9 10">CR14</strain>
    </source>
</reference>
<organism evidence="9 10">
    <name type="scientific">Rubellicoccus peritrichatus</name>
    <dbReference type="NCBI Taxonomy" id="3080537"/>
    <lineage>
        <taxon>Bacteria</taxon>
        <taxon>Pseudomonadati</taxon>
        <taxon>Verrucomicrobiota</taxon>
        <taxon>Opitutia</taxon>
        <taxon>Puniceicoccales</taxon>
        <taxon>Cerasicoccaceae</taxon>
        <taxon>Rubellicoccus</taxon>
    </lineage>
</organism>
<dbReference type="Proteomes" id="UP001304300">
    <property type="component" value="Chromosome"/>
</dbReference>
<keyword evidence="7" id="KW-0812">Transmembrane</keyword>
<dbReference type="Pfam" id="PF00069">
    <property type="entry name" value="Pkinase"/>
    <property type="match status" value="1"/>
</dbReference>
<dbReference type="GO" id="GO:0005524">
    <property type="term" value="F:ATP binding"/>
    <property type="evidence" value="ECO:0007669"/>
    <property type="project" value="UniProtKB-UniRule"/>
</dbReference>
<evidence type="ECO:0000256" key="4">
    <source>
        <dbReference type="ARBA" id="ARBA00022840"/>
    </source>
</evidence>
<dbReference type="PROSITE" id="PS00108">
    <property type="entry name" value="PROTEIN_KINASE_ST"/>
    <property type="match status" value="1"/>
</dbReference>
<sequence length="538" mass="59910">MSNPPDNPSPRKRLEGLRADLLMGQGIGEKTDETMLPVIAGFEVRKLIGRGGMGSVYLAKQISLDREVAVKQVIAKLGNDDAFLDRLEREARIMARMRHPNIVTVHNFERVAGGRATIVMEYIEGGDLRDQINQNPKGMPLASAIKWTQEIADALSKAHQSGVVHRDMKPENILIGHDDVARVTDFGLALPLGENATRLTLTGSTVGTVDYISPESFNASEPDARSDLYSLGVIVYEMLTGKVPRGNFKAPHEVRSEVPVSVSHAVMQTLKSDPNERVQSMDDFLELLKATPRRSMRPISIILILVAVVVGLWMIPWSSKEKETPDSTLPQEKEEQITQSPLDTEPMESTELFIANVPVYGEWINLLSPANKELVRISGGWEISNGEVTTDDGVCILALQKHLPESYDVRTTFVRLSGRYSIAVFFAANGTVGTVDIDGWEDHLSGVQSVDYVDLRRRQNFIFPIENGRRYTLQIEVRPDHVRVLIDDEEKCIFDIGGKELGVVFPWAWNPTPSDASLAIGSYESPTRFEKIEWRAVE</sequence>
<protein>
    <submittedName>
        <fullName evidence="9">Serine/threonine-protein kinase</fullName>
        <ecNumber evidence="9">2.7.11.1</ecNumber>
    </submittedName>
</protein>
<dbReference type="Gene3D" id="1.10.510.10">
    <property type="entry name" value="Transferase(Phosphotransferase) domain 1"/>
    <property type="match status" value="1"/>
</dbReference>
<dbReference type="PANTHER" id="PTHR43289:SF6">
    <property type="entry name" value="SERINE_THREONINE-PROTEIN KINASE NEKL-3"/>
    <property type="match status" value="1"/>
</dbReference>
<evidence type="ECO:0000256" key="1">
    <source>
        <dbReference type="ARBA" id="ARBA00022679"/>
    </source>
</evidence>
<dbReference type="PANTHER" id="PTHR43289">
    <property type="entry name" value="MITOGEN-ACTIVATED PROTEIN KINASE KINASE KINASE 20-RELATED"/>
    <property type="match status" value="1"/>
</dbReference>
<keyword evidence="10" id="KW-1185">Reference proteome</keyword>
<feature type="region of interest" description="Disordered" evidence="6">
    <location>
        <begin position="320"/>
        <end position="343"/>
    </location>
</feature>
<dbReference type="RefSeq" id="WP_317831193.1">
    <property type="nucleotide sequence ID" value="NZ_CP136920.1"/>
</dbReference>
<dbReference type="InterPro" id="IPR017441">
    <property type="entry name" value="Protein_kinase_ATP_BS"/>
</dbReference>
<evidence type="ECO:0000256" key="5">
    <source>
        <dbReference type="PROSITE-ProRule" id="PRU10141"/>
    </source>
</evidence>
<feature type="binding site" evidence="5">
    <location>
        <position position="76"/>
    </location>
    <ligand>
        <name>ATP</name>
        <dbReference type="ChEBI" id="CHEBI:30616"/>
    </ligand>
</feature>
<evidence type="ECO:0000256" key="3">
    <source>
        <dbReference type="ARBA" id="ARBA00022777"/>
    </source>
</evidence>
<dbReference type="InterPro" id="IPR000719">
    <property type="entry name" value="Prot_kinase_dom"/>
</dbReference>
<dbReference type="PROSITE" id="PS00107">
    <property type="entry name" value="PROTEIN_KINASE_ATP"/>
    <property type="match status" value="1"/>
</dbReference>
<evidence type="ECO:0000256" key="6">
    <source>
        <dbReference type="SAM" id="MobiDB-lite"/>
    </source>
</evidence>
<dbReference type="EC" id="2.7.11.1" evidence="9"/>
<evidence type="ECO:0000256" key="7">
    <source>
        <dbReference type="SAM" id="Phobius"/>
    </source>
</evidence>
<dbReference type="CDD" id="cd14014">
    <property type="entry name" value="STKc_PknB_like"/>
    <property type="match status" value="1"/>
</dbReference>
<evidence type="ECO:0000313" key="9">
    <source>
        <dbReference type="EMBL" id="WOO39335.1"/>
    </source>
</evidence>
<keyword evidence="3 9" id="KW-0418">Kinase</keyword>
<evidence type="ECO:0000259" key="8">
    <source>
        <dbReference type="PROSITE" id="PS50011"/>
    </source>
</evidence>
<keyword evidence="7" id="KW-0472">Membrane</keyword>
<dbReference type="PROSITE" id="PS50011">
    <property type="entry name" value="PROTEIN_KINASE_DOM"/>
    <property type="match status" value="1"/>
</dbReference>
<name>A0AAQ3L561_9BACT</name>
<dbReference type="InterPro" id="IPR008271">
    <property type="entry name" value="Ser/Thr_kinase_AS"/>
</dbReference>
<evidence type="ECO:0000313" key="10">
    <source>
        <dbReference type="Proteomes" id="UP001304300"/>
    </source>
</evidence>
<dbReference type="SUPFAM" id="SSF56112">
    <property type="entry name" value="Protein kinase-like (PK-like)"/>
    <property type="match status" value="1"/>
</dbReference>
<dbReference type="InterPro" id="IPR011009">
    <property type="entry name" value="Kinase-like_dom_sf"/>
</dbReference>
<evidence type="ECO:0000256" key="2">
    <source>
        <dbReference type="ARBA" id="ARBA00022741"/>
    </source>
</evidence>
<dbReference type="GO" id="GO:0004674">
    <property type="term" value="F:protein serine/threonine kinase activity"/>
    <property type="evidence" value="ECO:0007669"/>
    <property type="project" value="UniProtKB-EC"/>
</dbReference>
<accession>A0AAQ3L561</accession>
<proteinExistence type="predicted"/>
<feature type="transmembrane region" description="Helical" evidence="7">
    <location>
        <begin position="299"/>
        <end position="317"/>
    </location>
</feature>
<dbReference type="EMBL" id="CP136920">
    <property type="protein sequence ID" value="WOO39335.1"/>
    <property type="molecule type" value="Genomic_DNA"/>
</dbReference>
<keyword evidence="7" id="KW-1133">Transmembrane helix</keyword>
<keyword evidence="2 5" id="KW-0547">Nucleotide-binding</keyword>
<feature type="compositionally biased region" description="Basic and acidic residues" evidence="6">
    <location>
        <begin position="320"/>
        <end position="336"/>
    </location>
</feature>
<keyword evidence="1 9" id="KW-0808">Transferase</keyword>
<dbReference type="AlphaFoldDB" id="A0AAQ3L561"/>
<gene>
    <name evidence="9" type="ORF">RZN69_11985</name>
</gene>